<evidence type="ECO:0000256" key="4">
    <source>
        <dbReference type="ARBA" id="ARBA00022702"/>
    </source>
</evidence>
<dbReference type="PRINTS" id="PR00836">
    <property type="entry name" value="SOMATOTROPIN"/>
</dbReference>
<keyword evidence="11" id="KW-0812">Transmembrane</keyword>
<evidence type="ECO:0000313" key="12">
    <source>
        <dbReference type="Proteomes" id="UP000515202"/>
    </source>
</evidence>
<dbReference type="InterPro" id="IPR018116">
    <property type="entry name" value="Somatotropin_CS"/>
</dbReference>
<keyword evidence="9" id="KW-0479">Metal-binding</keyword>
<dbReference type="GO" id="GO:0005148">
    <property type="term" value="F:prolactin receptor binding"/>
    <property type="evidence" value="ECO:0007669"/>
    <property type="project" value="TreeGrafter"/>
</dbReference>
<dbReference type="GO" id="GO:0005615">
    <property type="term" value="C:extracellular space"/>
    <property type="evidence" value="ECO:0007669"/>
    <property type="project" value="TreeGrafter"/>
</dbReference>
<organism evidence="12 13">
    <name type="scientific">Pteropus vampyrus</name>
    <name type="common">Large flying fox</name>
    <dbReference type="NCBI Taxonomy" id="132908"/>
    <lineage>
        <taxon>Eukaryota</taxon>
        <taxon>Metazoa</taxon>
        <taxon>Chordata</taxon>
        <taxon>Craniata</taxon>
        <taxon>Vertebrata</taxon>
        <taxon>Euteleostomi</taxon>
        <taxon>Mammalia</taxon>
        <taxon>Eutheria</taxon>
        <taxon>Laurasiatheria</taxon>
        <taxon>Chiroptera</taxon>
        <taxon>Yinpterochiroptera</taxon>
        <taxon>Pteropodoidea</taxon>
        <taxon>Pteropodidae</taxon>
        <taxon>Pteropodinae</taxon>
        <taxon>Pteropus</taxon>
    </lineage>
</organism>
<dbReference type="GO" id="GO:1903489">
    <property type="term" value="P:positive regulation of lactation"/>
    <property type="evidence" value="ECO:0007669"/>
    <property type="project" value="TreeGrafter"/>
</dbReference>
<protein>
    <recommendedName>
        <fullName evidence="7">Prolactin</fullName>
    </recommendedName>
</protein>
<dbReference type="GO" id="GO:0046427">
    <property type="term" value="P:positive regulation of receptor signaling pathway via JAK-STAT"/>
    <property type="evidence" value="ECO:0007669"/>
    <property type="project" value="TreeGrafter"/>
</dbReference>
<dbReference type="GO" id="GO:0010628">
    <property type="term" value="P:positive regulation of gene expression"/>
    <property type="evidence" value="ECO:0007669"/>
    <property type="project" value="UniProtKB-ARBA"/>
</dbReference>
<dbReference type="Pfam" id="PF00103">
    <property type="entry name" value="Hormone_1"/>
    <property type="match status" value="2"/>
</dbReference>
<dbReference type="AlphaFoldDB" id="A0A6P3RGA2"/>
<dbReference type="Proteomes" id="UP000515202">
    <property type="component" value="Unplaced"/>
</dbReference>
<dbReference type="KEGG" id="pvp:105306493"/>
<dbReference type="InterPro" id="IPR001400">
    <property type="entry name" value="Somatotropin/Prolactin"/>
</dbReference>
<comment type="similarity">
    <text evidence="2 10">Belongs to the somatotropin/prolactin family.</text>
</comment>
<evidence type="ECO:0000256" key="2">
    <source>
        <dbReference type="ARBA" id="ARBA00008474"/>
    </source>
</evidence>
<sequence>MNVDPATIQETLDMQPLKLSESELNNINEKSGCAGKGEDVPENMTSVNFTFKELSLIFHDIESTKGSLLLLLLLVSNLLLCKSVDSLPICSSGAVNCQVSLRDLFDRAVVLSHYIHNLSSEMFNEFDKRYAQGRGFITKTINSCHTSSLSTPEDKEQAQQINIEIEMDIGRRKWKRSCYKYPGQDNLKRGEKKIVRRLESRIIVTYSLVEWSLLLLLLLVSNLLLCKSVDSLPICSSGAVNCQVSLRDLFDRAVVLSHYIHNLSSEMFNEFDKRYAQGRGFITKTINSCHTSSLSTPEDKEQAQQINHEDLLNLVLRVLRSWNDPLYHLVTEVRGMQEAPDAILSRAIEIEEQNKQLLEGMEKIVGQVHPGVKENEVYSVWSGLPSLQMADEDTRLFAFYNLLHCLRRDSHKIDNYLKLLKCRIIYNSNC</sequence>
<keyword evidence="3" id="KW-0964">Secreted</keyword>
<dbReference type="FunFam" id="1.20.1250.10:FF:000003">
    <property type="entry name" value="Prolactin"/>
    <property type="match status" value="1"/>
</dbReference>
<comment type="subcellular location">
    <subcellularLocation>
        <location evidence="1 10">Secreted</location>
    </subcellularLocation>
</comment>
<dbReference type="GO" id="GO:0005179">
    <property type="term" value="F:hormone activity"/>
    <property type="evidence" value="ECO:0007669"/>
    <property type="project" value="UniProtKB-KW"/>
</dbReference>
<dbReference type="GeneID" id="105306493"/>
<dbReference type="CTD" id="5617"/>
<gene>
    <name evidence="13" type="primary">PRL</name>
</gene>
<dbReference type="SUPFAM" id="SSF47266">
    <property type="entry name" value="4-helical cytokines"/>
    <property type="match status" value="2"/>
</dbReference>
<feature type="binding site" evidence="9">
    <location>
        <position position="258"/>
    </location>
    <ligand>
        <name>Zn(2+)</name>
        <dbReference type="ChEBI" id="CHEBI:29105"/>
    </ligand>
</feature>
<dbReference type="GO" id="GO:0007565">
    <property type="term" value="P:female pregnancy"/>
    <property type="evidence" value="ECO:0007669"/>
    <property type="project" value="TreeGrafter"/>
</dbReference>
<dbReference type="GO" id="GO:0008284">
    <property type="term" value="P:positive regulation of cell population proliferation"/>
    <property type="evidence" value="ECO:0007669"/>
    <property type="project" value="TreeGrafter"/>
</dbReference>
<keyword evidence="5" id="KW-1015">Disulfide bond</keyword>
<dbReference type="GO" id="GO:0007595">
    <property type="term" value="P:lactation"/>
    <property type="evidence" value="ECO:0007669"/>
    <property type="project" value="UniProtKB-KW"/>
</dbReference>
<evidence type="ECO:0000256" key="11">
    <source>
        <dbReference type="SAM" id="Phobius"/>
    </source>
</evidence>
<dbReference type="PROSITE" id="PS00338">
    <property type="entry name" value="SOMATOTROPIN_2"/>
    <property type="match status" value="1"/>
</dbReference>
<keyword evidence="11" id="KW-1133">Transmembrane helix</keyword>
<dbReference type="InterPro" id="IPR009079">
    <property type="entry name" value="4_helix_cytokine-like_core"/>
</dbReference>
<keyword evidence="11" id="KW-0472">Membrane</keyword>
<dbReference type="PANTHER" id="PTHR11417:SF5">
    <property type="entry name" value="PROLACTIN"/>
    <property type="match status" value="1"/>
</dbReference>
<evidence type="ECO:0000256" key="10">
    <source>
        <dbReference type="RuleBase" id="RU003618"/>
    </source>
</evidence>
<keyword evidence="4 10" id="KW-0372">Hormone</keyword>
<name>A0A6P3RGA2_PTEVA</name>
<evidence type="ECO:0000256" key="3">
    <source>
        <dbReference type="ARBA" id="ARBA00022525"/>
    </source>
</evidence>
<reference evidence="13" key="1">
    <citation type="submission" date="2025-08" db="UniProtKB">
        <authorList>
            <consortium name="RefSeq"/>
        </authorList>
    </citation>
    <scope>IDENTIFICATION</scope>
    <source>
        <tissue evidence="13">Kidney</tissue>
    </source>
</reference>
<keyword evidence="8" id="KW-0421">Lactation</keyword>
<evidence type="ECO:0000313" key="13">
    <source>
        <dbReference type="RefSeq" id="XP_011379839.1"/>
    </source>
</evidence>
<evidence type="ECO:0000256" key="6">
    <source>
        <dbReference type="ARBA" id="ARBA00038619"/>
    </source>
</evidence>
<evidence type="ECO:0000256" key="1">
    <source>
        <dbReference type="ARBA" id="ARBA00004613"/>
    </source>
</evidence>
<feature type="transmembrane region" description="Helical" evidence="11">
    <location>
        <begin position="202"/>
        <end position="225"/>
    </location>
</feature>
<feature type="binding site" evidence="9">
    <location>
        <position position="414"/>
    </location>
    <ligand>
        <name>Zn(2+)</name>
        <dbReference type="ChEBI" id="CHEBI:29105"/>
    </ligand>
</feature>
<dbReference type="PROSITE" id="PS00266">
    <property type="entry name" value="SOMATOTROPIN_1"/>
    <property type="match status" value="1"/>
</dbReference>
<evidence type="ECO:0000256" key="5">
    <source>
        <dbReference type="ARBA" id="ARBA00023157"/>
    </source>
</evidence>
<proteinExistence type="inferred from homology"/>
<comment type="subunit">
    <text evidence="6">Interacts with PRLR.</text>
</comment>
<keyword evidence="12" id="KW-1185">Reference proteome</keyword>
<dbReference type="GO" id="GO:0031667">
    <property type="term" value="P:response to nutrient levels"/>
    <property type="evidence" value="ECO:0007669"/>
    <property type="project" value="TreeGrafter"/>
</dbReference>
<dbReference type="Gene3D" id="1.20.1250.10">
    <property type="match status" value="2"/>
</dbReference>
<evidence type="ECO:0000256" key="7">
    <source>
        <dbReference type="ARBA" id="ARBA00041065"/>
    </source>
</evidence>
<dbReference type="PANTHER" id="PTHR11417">
    <property type="entry name" value="SOMATOTROPIN,PROLACTIN"/>
    <property type="match status" value="1"/>
</dbReference>
<dbReference type="OrthoDB" id="9946219at2759"/>
<dbReference type="GO" id="GO:0046872">
    <property type="term" value="F:metal ion binding"/>
    <property type="evidence" value="ECO:0007669"/>
    <property type="project" value="UniProtKB-KW"/>
</dbReference>
<keyword evidence="9" id="KW-0862">Zinc</keyword>
<dbReference type="CDD" id="cd10288">
    <property type="entry name" value="prolactin_like"/>
    <property type="match status" value="1"/>
</dbReference>
<evidence type="ECO:0000256" key="8">
    <source>
        <dbReference type="ARBA" id="ARBA00043262"/>
    </source>
</evidence>
<evidence type="ECO:0000256" key="9">
    <source>
        <dbReference type="PIRSR" id="PIRSR601400-1"/>
    </source>
</evidence>
<dbReference type="RefSeq" id="XP_011379839.1">
    <property type="nucleotide sequence ID" value="XM_011381537.1"/>
</dbReference>
<accession>A0A6P3RGA2</accession>